<name>A0A1M4ZL44_9BACT</name>
<evidence type="ECO:0000313" key="2">
    <source>
        <dbReference type="EMBL" id="SHF18527.1"/>
    </source>
</evidence>
<sequence>MSENCLSQNPLVRDGTSRRQRLLKTLLPSYAPVDERSMKDLVNFARKFTGEINYFESDSTAPDGQWDEFFRFTDEEWQGFSLEKFLEKLKETQEAAPHFALFFGFLYIFKTAQDDLNTLTRRHLEFYYREVLQLEQKAAVPDQVSVIFKLAKHVDQYLVKEGTALKAGKDALGVERIYRVERDLVVSKAKITSLKAVFADINDRFSKDYETDPETDHRIFESPVANSADGLGADIENEEKSWRTFGEPHFPKLGTSAPHPTEPDRREAEVGFALASPILFLAEGERNVTLKITLEEEPDGTVEPEDFKILLSGEKEWIPADIIDAARESDASADYLNLTCRLVPSDPAVVSYSPEELGEPFATDWPVIKVLLDPRHDRHPFSYSLFRESQATNIRITVDVKGVKNLVLQNDQAVLDAGKPFLPFGNRPYVGSNFYIGSREVFRKKLSSLDIDFRWNDLPQHEDGFKDHYNNYNDQSEYVNRSNNEFKIDIDILDNKQWHQLRGNTNLLTDGEGNPLGNTEKLPGPDTERSRLTVSDTSGIEDIERDSELGALTGYQVDTQKGFLRMTLKNQDFGHNSFQNSYAQKAIDLADGGSGDLPRQPYTPVIQNLSLSYVSELDYPFTGKAGETEQFFHIGPFGAWPVDSLPEIPSLMPRYDYEGNLYIGISNLQPPQSLSVLFQVAEGSANPVKVSPDIAWSYLSDNEWKPFNEKSILFDTTNDLLTSGIIRFAVPKDATDGNSRLPVGTHWIKASVATNSDAVCRLIDVQAQAVLARFEDRDNDPDHLGDPLEAESIDKLLRSDSAIDSVIQPYASFGGKMKEQQSAFYTRTSERLRHKQRAITIWDYEHIILQQFPSVYKVKCVNHTRFEGNLTDYSEVAPGHVTCIVVSNVQNKNAVDPLRPMTSLNILDEIDRYLQTIISGSVELHVKNPIYEEIQVDFSVKFRSPDTGFYEQKLQEDLKEYLAPWSSDCGADISFAGRIHKSMILNFVEERPYVDYVSCFRMYHIVPTDPDNNPNKDREEVRSTTAVSILGSAENHLINPIEFSSEDCDCEENVIKSTQERASSDDCPCQEEITSLSEDSTG</sequence>
<dbReference type="OrthoDB" id="9762853at2"/>
<dbReference type="AlphaFoldDB" id="A0A1M4ZL44"/>
<feature type="compositionally biased region" description="Polar residues" evidence="1">
    <location>
        <begin position="1072"/>
        <end position="1082"/>
    </location>
</feature>
<keyword evidence="3" id="KW-1185">Reference proteome</keyword>
<organism evidence="2 3">
    <name type="scientific">Fodinibius roseus</name>
    <dbReference type="NCBI Taxonomy" id="1194090"/>
    <lineage>
        <taxon>Bacteria</taxon>
        <taxon>Pseudomonadati</taxon>
        <taxon>Balneolota</taxon>
        <taxon>Balneolia</taxon>
        <taxon>Balneolales</taxon>
        <taxon>Balneolaceae</taxon>
        <taxon>Fodinibius</taxon>
    </lineage>
</organism>
<gene>
    <name evidence="2" type="ORF">SAMN05443144_10659</name>
</gene>
<evidence type="ECO:0000313" key="3">
    <source>
        <dbReference type="Proteomes" id="UP000184041"/>
    </source>
</evidence>
<feature type="region of interest" description="Disordered" evidence="1">
    <location>
        <begin position="1058"/>
        <end position="1082"/>
    </location>
</feature>
<dbReference type="STRING" id="1194090.SAMN05443144_10659"/>
<dbReference type="Proteomes" id="UP000184041">
    <property type="component" value="Unassembled WGS sequence"/>
</dbReference>
<dbReference type="EMBL" id="FQUS01000006">
    <property type="protein sequence ID" value="SHF18527.1"/>
    <property type="molecule type" value="Genomic_DNA"/>
</dbReference>
<proteinExistence type="predicted"/>
<protein>
    <submittedName>
        <fullName evidence="2">Baseplate J-like protein</fullName>
    </submittedName>
</protein>
<reference evidence="2 3" key="1">
    <citation type="submission" date="2016-11" db="EMBL/GenBank/DDBJ databases">
        <authorList>
            <person name="Jaros S."/>
            <person name="Januszkiewicz K."/>
            <person name="Wedrychowicz H."/>
        </authorList>
    </citation>
    <scope>NUCLEOTIDE SEQUENCE [LARGE SCALE GENOMIC DNA]</scope>
    <source>
        <strain evidence="2 3">DSM 21986</strain>
    </source>
</reference>
<evidence type="ECO:0000256" key="1">
    <source>
        <dbReference type="SAM" id="MobiDB-lite"/>
    </source>
</evidence>
<accession>A0A1M4ZL44</accession>
<feature type="region of interest" description="Disordered" evidence="1">
    <location>
        <begin position="505"/>
        <end position="532"/>
    </location>
</feature>
<dbReference type="RefSeq" id="WP_073061392.1">
    <property type="nucleotide sequence ID" value="NZ_FQUS01000006.1"/>
</dbReference>